<dbReference type="Pfam" id="PF02275">
    <property type="entry name" value="CBAH"/>
    <property type="match status" value="1"/>
</dbReference>
<dbReference type="InterPro" id="IPR029055">
    <property type="entry name" value="Ntn_hydrolases_N"/>
</dbReference>
<dbReference type="OrthoDB" id="9794717at2"/>
<dbReference type="InterPro" id="IPR052193">
    <property type="entry name" value="Peptidase_C59"/>
</dbReference>
<accession>A0A090CYN3</accession>
<dbReference type="InterPro" id="IPR029132">
    <property type="entry name" value="CBAH/NAAA_C"/>
</dbReference>
<evidence type="ECO:0000256" key="1">
    <source>
        <dbReference type="ARBA" id="ARBA00006625"/>
    </source>
</evidence>
<dbReference type="PANTHER" id="PTHR35527:SF2">
    <property type="entry name" value="HYDROLASE"/>
    <property type="match status" value="1"/>
</dbReference>
<keyword evidence="5" id="KW-1185">Reference proteome</keyword>
<dbReference type="GO" id="GO:0016787">
    <property type="term" value="F:hydrolase activity"/>
    <property type="evidence" value="ECO:0007669"/>
    <property type="project" value="UniProtKB-KW"/>
</dbReference>
<evidence type="ECO:0000313" key="5">
    <source>
        <dbReference type="Proteomes" id="UP000031552"/>
    </source>
</evidence>
<proteinExistence type="inferred from homology"/>
<evidence type="ECO:0000256" key="2">
    <source>
        <dbReference type="ARBA" id="ARBA00022801"/>
    </source>
</evidence>
<evidence type="ECO:0000259" key="3">
    <source>
        <dbReference type="Pfam" id="PF02275"/>
    </source>
</evidence>
<name>A0A090CYN3_9BACT</name>
<dbReference type="SUPFAM" id="SSF56235">
    <property type="entry name" value="N-terminal nucleophile aminohydrolases (Ntn hydrolases)"/>
    <property type="match status" value="1"/>
</dbReference>
<reference evidence="4" key="1">
    <citation type="submission" date="2013-12" db="EMBL/GenBank/DDBJ databases">
        <authorList>
            <person name="Linke B."/>
        </authorList>
    </citation>
    <scope>NUCLEOTIDE SEQUENCE [LARGE SCALE GENOMIC DNA]</scope>
    <source>
        <strain evidence="4">CRIB-18</strain>
    </source>
</reference>
<dbReference type="PANTHER" id="PTHR35527">
    <property type="entry name" value="CHOLOYLGLYCINE HYDROLASE"/>
    <property type="match status" value="1"/>
</dbReference>
<organism evidence="4 5">
    <name type="scientific">Candidatus Criblamydia sequanensis CRIB-18</name>
    <dbReference type="NCBI Taxonomy" id="1437425"/>
    <lineage>
        <taxon>Bacteria</taxon>
        <taxon>Pseudomonadati</taxon>
        <taxon>Chlamydiota</taxon>
        <taxon>Chlamydiia</taxon>
        <taxon>Parachlamydiales</taxon>
        <taxon>Candidatus Criblamydiaceae</taxon>
        <taxon>Candidatus Criblamydia</taxon>
    </lineage>
</organism>
<dbReference type="eggNOG" id="COG3049">
    <property type="taxonomic scope" value="Bacteria"/>
</dbReference>
<keyword evidence="2 4" id="KW-0378">Hydrolase</keyword>
<sequence>MNSDLNAARLPSFACGDFMVSAEDGSKFCGRSMEFLSRQYGRIVTFNRDEPFESIAPDNTKGLTWRSNHGFTGITAFNDGPVEGLNEAGLSFGVLTLEETEYQTVGEDQKDRALALLDVGKWILGSFATVAEVKEALPKVLIWGQVVEALNKVPGLHIALHDAEGNNGVIELIGGKVNFYDNPKGVLTNDPELPWQLKNLEQYEELIPDITSKDPKEVSRGMLGLPGDWSPISRFVRISMMTKTVKPNDSFEAFSACTHILNATDIPSGVVVAEVASEILTATTLWATIKDLKGRVFYYRPHGDTTFRAIYLNKVPFSAGTNHPSIPVHADKPTIIDVTGEVSKEPPSYWPGLHWLIGGSSQEDRKDKQS</sequence>
<feature type="domain" description="Choloylglycine hydrolase/NAAA C-terminal" evidence="3">
    <location>
        <begin position="15"/>
        <end position="314"/>
    </location>
</feature>
<comment type="caution">
    <text evidence="4">The sequence shown here is derived from an EMBL/GenBank/DDBJ whole genome shotgun (WGS) entry which is preliminary data.</text>
</comment>
<dbReference type="Proteomes" id="UP000031552">
    <property type="component" value="Unassembled WGS sequence"/>
</dbReference>
<reference evidence="4" key="2">
    <citation type="submission" date="2014-09" db="EMBL/GenBank/DDBJ databases">
        <title>Criblamydia sequanensis harbors a mega-plasmid encoding arsenite resistance.</title>
        <authorList>
            <person name="Bertelli C."/>
            <person name="Goesmann A."/>
            <person name="Greub G."/>
        </authorList>
    </citation>
    <scope>NUCLEOTIDE SEQUENCE [LARGE SCALE GENOMIC DNA]</scope>
    <source>
        <strain evidence="4">CRIB-18</strain>
    </source>
</reference>
<dbReference type="Gene3D" id="3.60.60.10">
    <property type="entry name" value="Penicillin V Acylase, Chain A"/>
    <property type="match status" value="1"/>
</dbReference>
<dbReference type="AlphaFoldDB" id="A0A090CYN3"/>
<gene>
    <name evidence="4" type="ORF">CSEC_0782</name>
</gene>
<protein>
    <submittedName>
        <fullName evidence="4">Linear amide hydrolase</fullName>
    </submittedName>
</protein>
<dbReference type="RefSeq" id="WP_053331748.1">
    <property type="nucleotide sequence ID" value="NZ_CCEJ010000003.1"/>
</dbReference>
<dbReference type="EMBL" id="CCEJ010000003">
    <property type="protein sequence ID" value="CDR33611.1"/>
    <property type="molecule type" value="Genomic_DNA"/>
</dbReference>
<evidence type="ECO:0000313" key="4">
    <source>
        <dbReference type="EMBL" id="CDR33611.1"/>
    </source>
</evidence>
<comment type="similarity">
    <text evidence="1">Belongs to the peptidase C59 family.</text>
</comment>